<evidence type="ECO:0000313" key="10">
    <source>
        <dbReference type="EMBL" id="MBY31330.1"/>
    </source>
</evidence>
<evidence type="ECO:0000256" key="3">
    <source>
        <dbReference type="ARBA" id="ARBA00022729"/>
    </source>
</evidence>
<sequence length="335" mass="37525">MAKFIILISVVLLSVYLTEQAHFLSKEYVDTINEIAKTWKAKQNFPEYMTKEQIVQLLGSKSLKGALKSPIKENDSEYMGDVEVPTFFDARIEWKHCKTIGEVRNQGNCGSCWAHGTTGAFADRLCIATNGDFNELISAEELTFCCHLCGLGCNGGYPLRAWQYFKRHGVVTGGNYNTTDGCQPYKVPPCIRDEEGHNSCSGQPTERNHKCSKSCYGDKKSDYKSGHYKTKDAYYLTNNTMQIDTMVYGPIESSFDVYDDFVNYESGVYQKTENASYLGGHAVKMIGWGEENGTPYWLMVNSWGEQWGAKGLFKIRRGTNECGIEDSSTAGVPLV</sequence>
<dbReference type="InterPro" id="IPR012599">
    <property type="entry name" value="Propeptide_C1A"/>
</dbReference>
<dbReference type="InterPro" id="IPR013128">
    <property type="entry name" value="Peptidase_C1A"/>
</dbReference>
<keyword evidence="4" id="KW-0378">Hydrolase</keyword>
<keyword evidence="3 8" id="KW-0732">Signal</keyword>
<accession>A0A2S2PPE4</accession>
<evidence type="ECO:0000256" key="1">
    <source>
        <dbReference type="ARBA" id="ARBA00008455"/>
    </source>
</evidence>
<evidence type="ECO:0000256" key="8">
    <source>
        <dbReference type="SAM" id="SignalP"/>
    </source>
</evidence>
<feature type="signal peptide" evidence="8">
    <location>
        <begin position="1"/>
        <end position="20"/>
    </location>
</feature>
<dbReference type="SUPFAM" id="SSF54001">
    <property type="entry name" value="Cysteine proteinases"/>
    <property type="match status" value="1"/>
</dbReference>
<dbReference type="AlphaFoldDB" id="A0A2S2PPE4"/>
<organism evidence="10">
    <name type="scientific">Schizaphis graminum</name>
    <name type="common">Green bug aphid</name>
    <dbReference type="NCBI Taxonomy" id="13262"/>
    <lineage>
        <taxon>Eukaryota</taxon>
        <taxon>Metazoa</taxon>
        <taxon>Ecdysozoa</taxon>
        <taxon>Arthropoda</taxon>
        <taxon>Hexapoda</taxon>
        <taxon>Insecta</taxon>
        <taxon>Pterygota</taxon>
        <taxon>Neoptera</taxon>
        <taxon>Paraneoptera</taxon>
        <taxon>Hemiptera</taxon>
        <taxon>Sternorrhyncha</taxon>
        <taxon>Aphidomorpha</taxon>
        <taxon>Aphidoidea</taxon>
        <taxon>Aphididae</taxon>
        <taxon>Aphidini</taxon>
        <taxon>Schizaphis</taxon>
    </lineage>
</organism>
<keyword evidence="7" id="KW-1015">Disulfide bond</keyword>
<dbReference type="InterPro" id="IPR000169">
    <property type="entry name" value="Pept_cys_AS"/>
</dbReference>
<name>A0A2S2PPE4_SCHGA</name>
<dbReference type="GO" id="GO:0004197">
    <property type="term" value="F:cysteine-type endopeptidase activity"/>
    <property type="evidence" value="ECO:0007669"/>
    <property type="project" value="InterPro"/>
</dbReference>
<dbReference type="Pfam" id="PF00112">
    <property type="entry name" value="Peptidase_C1"/>
    <property type="match status" value="1"/>
</dbReference>
<dbReference type="PROSITE" id="PS00139">
    <property type="entry name" value="THIOL_PROTEASE_CYS"/>
    <property type="match status" value="1"/>
</dbReference>
<feature type="chain" id="PRO_5018650833" evidence="8">
    <location>
        <begin position="21"/>
        <end position="335"/>
    </location>
</feature>
<keyword evidence="6" id="KW-0865">Zymogen</keyword>
<comment type="similarity">
    <text evidence="1">Belongs to the peptidase C1 family.</text>
</comment>
<dbReference type="InterPro" id="IPR038765">
    <property type="entry name" value="Papain-like_cys_pep_sf"/>
</dbReference>
<dbReference type="GO" id="GO:0006508">
    <property type="term" value="P:proteolysis"/>
    <property type="evidence" value="ECO:0007669"/>
    <property type="project" value="UniProtKB-KW"/>
</dbReference>
<dbReference type="PROSITE" id="PS00639">
    <property type="entry name" value="THIOL_PROTEASE_HIS"/>
    <property type="match status" value="1"/>
</dbReference>
<dbReference type="FunFam" id="3.90.70.10:FF:000031">
    <property type="entry name" value="Cathepsin B"/>
    <property type="match status" value="1"/>
</dbReference>
<evidence type="ECO:0000256" key="6">
    <source>
        <dbReference type="ARBA" id="ARBA00023145"/>
    </source>
</evidence>
<reference evidence="10" key="1">
    <citation type="submission" date="2018-04" db="EMBL/GenBank/DDBJ databases">
        <title>Transcriptome of Schizaphis graminum biotype I.</title>
        <authorList>
            <person name="Scully E.D."/>
            <person name="Geib S.M."/>
            <person name="Palmer N.A."/>
            <person name="Koch K."/>
            <person name="Bradshaw J."/>
            <person name="Heng-Moss T."/>
            <person name="Sarath G."/>
        </authorList>
    </citation>
    <scope>NUCLEOTIDE SEQUENCE</scope>
</reference>
<dbReference type="EMBL" id="GGMR01018711">
    <property type="protein sequence ID" value="MBY31330.1"/>
    <property type="molecule type" value="Transcribed_RNA"/>
</dbReference>
<gene>
    <name evidence="10" type="primary">CATB_1</name>
    <name evidence="10" type="ORF">g.3637</name>
</gene>
<evidence type="ECO:0000256" key="7">
    <source>
        <dbReference type="ARBA" id="ARBA00023157"/>
    </source>
</evidence>
<evidence type="ECO:0000256" key="5">
    <source>
        <dbReference type="ARBA" id="ARBA00022807"/>
    </source>
</evidence>
<protein>
    <submittedName>
        <fullName evidence="10">Cathepsin B-like cysteine proteinase</fullName>
    </submittedName>
</protein>
<proteinExistence type="inferred from homology"/>
<dbReference type="InterPro" id="IPR025660">
    <property type="entry name" value="Pept_his_AS"/>
</dbReference>
<keyword evidence="5" id="KW-0788">Thiol protease</keyword>
<feature type="domain" description="Peptidase C1A papain C-terminal" evidence="9">
    <location>
        <begin position="84"/>
        <end position="332"/>
    </location>
</feature>
<dbReference type="Gene3D" id="3.90.70.10">
    <property type="entry name" value="Cysteine proteinases"/>
    <property type="match status" value="1"/>
</dbReference>
<keyword evidence="2" id="KW-0645">Protease</keyword>
<evidence type="ECO:0000256" key="2">
    <source>
        <dbReference type="ARBA" id="ARBA00022670"/>
    </source>
</evidence>
<dbReference type="CDD" id="cd02620">
    <property type="entry name" value="Peptidase_C1A_CathepsinB"/>
    <property type="match status" value="1"/>
</dbReference>
<dbReference type="SMART" id="SM00645">
    <property type="entry name" value="Pept_C1"/>
    <property type="match status" value="1"/>
</dbReference>
<dbReference type="Pfam" id="PF08127">
    <property type="entry name" value="Propeptide_C1"/>
    <property type="match status" value="1"/>
</dbReference>
<dbReference type="PRINTS" id="PR00705">
    <property type="entry name" value="PAPAIN"/>
</dbReference>
<evidence type="ECO:0000259" key="9">
    <source>
        <dbReference type="SMART" id="SM00645"/>
    </source>
</evidence>
<dbReference type="PANTHER" id="PTHR12411">
    <property type="entry name" value="CYSTEINE PROTEASE FAMILY C1-RELATED"/>
    <property type="match status" value="1"/>
</dbReference>
<evidence type="ECO:0000256" key="4">
    <source>
        <dbReference type="ARBA" id="ARBA00022801"/>
    </source>
</evidence>
<dbReference type="InterPro" id="IPR000668">
    <property type="entry name" value="Peptidase_C1A_C"/>
</dbReference>